<keyword evidence="4" id="KW-1185">Reference proteome</keyword>
<dbReference type="InterPro" id="IPR040976">
    <property type="entry name" value="Pkinase_fungal"/>
</dbReference>
<feature type="compositionally biased region" description="Pro residues" evidence="1">
    <location>
        <begin position="185"/>
        <end position="203"/>
    </location>
</feature>
<dbReference type="Proteomes" id="UP000283269">
    <property type="component" value="Unassembled WGS sequence"/>
</dbReference>
<feature type="region of interest" description="Disordered" evidence="1">
    <location>
        <begin position="184"/>
        <end position="236"/>
    </location>
</feature>
<feature type="domain" description="Fungal-type protein kinase" evidence="2">
    <location>
        <begin position="12"/>
        <end position="145"/>
    </location>
</feature>
<gene>
    <name evidence="3" type="ORF">CVT25_014452</name>
</gene>
<proteinExistence type="predicted"/>
<dbReference type="InParanoid" id="A0A409XPD9"/>
<dbReference type="EMBL" id="NHYD01001000">
    <property type="protein sequence ID" value="PPQ92642.1"/>
    <property type="molecule type" value="Genomic_DNA"/>
</dbReference>
<comment type="caution">
    <text evidence="3">The sequence shown here is derived from an EMBL/GenBank/DDBJ whole genome shotgun (WGS) entry which is preliminary data.</text>
</comment>
<dbReference type="AlphaFoldDB" id="A0A409XPD9"/>
<protein>
    <recommendedName>
        <fullName evidence="2">Fungal-type protein kinase domain-containing protein</fullName>
    </recommendedName>
</protein>
<evidence type="ECO:0000256" key="1">
    <source>
        <dbReference type="SAM" id="MobiDB-lite"/>
    </source>
</evidence>
<dbReference type="OrthoDB" id="3271139at2759"/>
<accession>A0A409XPD9</accession>
<evidence type="ECO:0000313" key="3">
    <source>
        <dbReference type="EMBL" id="PPQ92642.1"/>
    </source>
</evidence>
<dbReference type="Pfam" id="PF17667">
    <property type="entry name" value="Pkinase_fungal"/>
    <property type="match status" value="1"/>
</dbReference>
<feature type="compositionally biased region" description="Low complexity" evidence="1">
    <location>
        <begin position="204"/>
        <end position="221"/>
    </location>
</feature>
<reference evidence="3 4" key="1">
    <citation type="journal article" date="2018" name="Evol. Lett.">
        <title>Horizontal gene cluster transfer increased hallucinogenic mushroom diversity.</title>
        <authorList>
            <person name="Reynolds H.T."/>
            <person name="Vijayakumar V."/>
            <person name="Gluck-Thaler E."/>
            <person name="Korotkin H.B."/>
            <person name="Matheny P.B."/>
            <person name="Slot J.C."/>
        </authorList>
    </citation>
    <scope>NUCLEOTIDE SEQUENCE [LARGE SCALE GENOMIC DNA]</scope>
    <source>
        <strain evidence="3 4">2631</strain>
    </source>
</reference>
<evidence type="ECO:0000259" key="2">
    <source>
        <dbReference type="Pfam" id="PF17667"/>
    </source>
</evidence>
<evidence type="ECO:0000313" key="4">
    <source>
        <dbReference type="Proteomes" id="UP000283269"/>
    </source>
</evidence>
<sequence>MEFTDQQDQYPSAVVSCGTNIWHVREYVLDKDQHLCLQGNVTIMKTAWHSSARTPESNIYWSIENPYPAGLAKFECGSDVEFPSSRFPVIVLNLRDKAKLPEGGNTSPATSVLHCLVLCIVGCPMWEYKLKINLLTGFRDAIQGMPSKHTRSFMTETTAQPSYEKLQQQIAMLQQQLATLQSFLPLPPLPTNDQQPPPSPAPAAEPLHSVTSVSPKVSKSSLFDTPPPSHYQGCPT</sequence>
<name>A0A409XPD9_PSICY</name>
<organism evidence="3 4">
    <name type="scientific">Psilocybe cyanescens</name>
    <dbReference type="NCBI Taxonomy" id="93625"/>
    <lineage>
        <taxon>Eukaryota</taxon>
        <taxon>Fungi</taxon>
        <taxon>Dikarya</taxon>
        <taxon>Basidiomycota</taxon>
        <taxon>Agaricomycotina</taxon>
        <taxon>Agaricomycetes</taxon>
        <taxon>Agaricomycetidae</taxon>
        <taxon>Agaricales</taxon>
        <taxon>Agaricineae</taxon>
        <taxon>Strophariaceae</taxon>
        <taxon>Psilocybe</taxon>
    </lineage>
</organism>